<name>A1SZ39_PSYIN</name>
<dbReference type="EMBL" id="CP000510">
    <property type="protein sequence ID" value="ABM04754.1"/>
    <property type="molecule type" value="Genomic_DNA"/>
</dbReference>
<evidence type="ECO:0000313" key="2">
    <source>
        <dbReference type="Proteomes" id="UP000000639"/>
    </source>
</evidence>
<gene>
    <name evidence="1" type="ordered locus">Ping_3054</name>
</gene>
<dbReference type="RefSeq" id="WP_011771308.1">
    <property type="nucleotide sequence ID" value="NC_008709.1"/>
</dbReference>
<dbReference type="HOGENOM" id="CLU_2452420_0_0_6"/>
<reference evidence="1 2" key="1">
    <citation type="submission" date="2007-01" db="EMBL/GenBank/DDBJ databases">
        <title>Complete sequence of Psychromonas ingrahamii 37.</title>
        <authorList>
            <consortium name="US DOE Joint Genome Institute"/>
            <person name="Copeland A."/>
            <person name="Lucas S."/>
            <person name="Lapidus A."/>
            <person name="Barry K."/>
            <person name="Detter J.C."/>
            <person name="Glavina del Rio T."/>
            <person name="Hammon N."/>
            <person name="Israni S."/>
            <person name="Dalin E."/>
            <person name="Tice H."/>
            <person name="Pitluck S."/>
            <person name="Thompson L.S."/>
            <person name="Brettin T."/>
            <person name="Bruce D."/>
            <person name="Han C."/>
            <person name="Tapia R."/>
            <person name="Schmutz J."/>
            <person name="Larimer F."/>
            <person name="Land M."/>
            <person name="Hauser L."/>
            <person name="Kyrpides N."/>
            <person name="Ivanova N."/>
            <person name="Staley J."/>
            <person name="Richardson P."/>
        </authorList>
    </citation>
    <scope>NUCLEOTIDE SEQUENCE [LARGE SCALE GENOMIC DNA]</scope>
    <source>
        <strain evidence="1 2">37</strain>
    </source>
</reference>
<evidence type="ECO:0000313" key="1">
    <source>
        <dbReference type="EMBL" id="ABM04754.1"/>
    </source>
</evidence>
<accession>A1SZ39</accession>
<dbReference type="KEGG" id="pin:Ping_3054"/>
<protein>
    <submittedName>
        <fullName evidence="1">Uncharacterized protein</fullName>
    </submittedName>
</protein>
<proteinExistence type="predicted"/>
<organism evidence="1 2">
    <name type="scientific">Psychromonas ingrahamii (strain DSM 17664 / CCUG 51855 / 37)</name>
    <dbReference type="NCBI Taxonomy" id="357804"/>
    <lineage>
        <taxon>Bacteria</taxon>
        <taxon>Pseudomonadati</taxon>
        <taxon>Pseudomonadota</taxon>
        <taxon>Gammaproteobacteria</taxon>
        <taxon>Alteromonadales</taxon>
        <taxon>Psychromonadaceae</taxon>
        <taxon>Psychromonas</taxon>
    </lineage>
</organism>
<dbReference type="STRING" id="357804.Ping_3054"/>
<sequence length="89" mass="9719">MDSAPVYFDVNAEADYNYRVEINNDDSTGVVQLSCSLSTGYTGDSITYTVTGNGLDHRHNFYVDLDTGNISGDLPAKITVMVAYKEIAQ</sequence>
<dbReference type="Proteomes" id="UP000000639">
    <property type="component" value="Chromosome"/>
</dbReference>
<dbReference type="OrthoDB" id="6401077at2"/>
<dbReference type="AlphaFoldDB" id="A1SZ39"/>
<keyword evidence="2" id="KW-1185">Reference proteome</keyword>